<accession>A0A9N9D430</accession>
<sequence>MFKSLETVAVEFAAQRNDLLLFDFSQELIPYGLKARESMIRQEFKPSFTPLIENFETTTKCLGCHSFPRFCPWGLC</sequence>
<evidence type="ECO:0000313" key="2">
    <source>
        <dbReference type="Proteomes" id="UP000789831"/>
    </source>
</evidence>
<protein>
    <submittedName>
        <fullName evidence="1">2345_t:CDS:1</fullName>
    </submittedName>
</protein>
<dbReference type="Proteomes" id="UP000789831">
    <property type="component" value="Unassembled WGS sequence"/>
</dbReference>
<reference evidence="1" key="1">
    <citation type="submission" date="2021-06" db="EMBL/GenBank/DDBJ databases">
        <authorList>
            <person name="Kallberg Y."/>
            <person name="Tangrot J."/>
            <person name="Rosling A."/>
        </authorList>
    </citation>
    <scope>NUCLEOTIDE SEQUENCE</scope>
    <source>
        <strain evidence="1">MT106</strain>
    </source>
</reference>
<proteinExistence type="predicted"/>
<comment type="caution">
    <text evidence="1">The sequence shown here is derived from an EMBL/GenBank/DDBJ whole genome shotgun (WGS) entry which is preliminary data.</text>
</comment>
<organism evidence="1 2">
    <name type="scientific">Ambispora gerdemannii</name>
    <dbReference type="NCBI Taxonomy" id="144530"/>
    <lineage>
        <taxon>Eukaryota</taxon>
        <taxon>Fungi</taxon>
        <taxon>Fungi incertae sedis</taxon>
        <taxon>Mucoromycota</taxon>
        <taxon>Glomeromycotina</taxon>
        <taxon>Glomeromycetes</taxon>
        <taxon>Archaeosporales</taxon>
        <taxon>Ambisporaceae</taxon>
        <taxon>Ambispora</taxon>
    </lineage>
</organism>
<dbReference type="OrthoDB" id="2440774at2759"/>
<keyword evidence="2" id="KW-1185">Reference proteome</keyword>
<evidence type="ECO:0000313" key="1">
    <source>
        <dbReference type="EMBL" id="CAG8624518.1"/>
    </source>
</evidence>
<gene>
    <name evidence="1" type="ORF">AGERDE_LOCUS10220</name>
</gene>
<name>A0A9N9D430_9GLOM</name>
<dbReference type="EMBL" id="CAJVPL010003025">
    <property type="protein sequence ID" value="CAG8624518.1"/>
    <property type="molecule type" value="Genomic_DNA"/>
</dbReference>
<dbReference type="AlphaFoldDB" id="A0A9N9D430"/>